<gene>
    <name evidence="1" type="ORF">Cdeb_01217</name>
</gene>
<reference evidence="1 2" key="1">
    <citation type="submission" date="2013-12" db="EMBL/GenBank/DDBJ databases">
        <title>Genome and proteome characterization of Caldibacillus debilis GB1 derived from a cellulolytic aero-tolerant co-culture.</title>
        <authorList>
            <person name="Wushke S.T."/>
            <person name="Zhang X."/>
            <person name="Fristensky B."/>
            <person name="Wilkins J.A."/>
            <person name="Levin D.B."/>
            <person name="Sparling R."/>
        </authorList>
    </citation>
    <scope>NUCLEOTIDE SEQUENCE [LARGE SCALE GENOMIC DNA]</scope>
    <source>
        <strain evidence="1 2">GB1</strain>
    </source>
</reference>
<dbReference type="Proteomes" id="UP000286235">
    <property type="component" value="Unassembled WGS sequence"/>
</dbReference>
<evidence type="ECO:0000313" key="2">
    <source>
        <dbReference type="Proteomes" id="UP000286235"/>
    </source>
</evidence>
<accession>A0A420VDU6</accession>
<protein>
    <recommendedName>
        <fullName evidence="3">Helix-turn-helix domain-containing protein</fullName>
    </recommendedName>
</protein>
<evidence type="ECO:0000313" key="1">
    <source>
        <dbReference type="EMBL" id="RKO61746.1"/>
    </source>
</evidence>
<name>A0A420VDU6_9BACI</name>
<comment type="caution">
    <text evidence="1">The sequence shown here is derived from an EMBL/GenBank/DDBJ whole genome shotgun (WGS) entry which is preliminary data.</text>
</comment>
<sequence>MIEMTTAIYEETKKDINEAYRQKRKSKIQKETSFILSQIITLMMSQFKDRLYGISADLFDLNETYIFSDENQRMLLKWLDRFILLNSPISDLEFGKLKIDLESWYLQIGGKNLRFFYREDYLLTPTEAAKALGVSRVTLNKYVKSGLEVADTNSHSKIPRHAIELWKDPIYGIKMQMLYQKKKLATQTPKERLREVQEKILDFQLKYKKPTSSEAFAGMDVDSLDDPYDYWEWRDLEKEREKLMKKLMGEADVQ</sequence>
<proteinExistence type="predicted"/>
<organism evidence="1 2">
    <name type="scientific">Caldibacillus debilis GB1</name>
    <dbReference type="NCBI Taxonomy" id="1339248"/>
    <lineage>
        <taxon>Bacteria</taxon>
        <taxon>Bacillati</taxon>
        <taxon>Bacillota</taxon>
        <taxon>Bacilli</taxon>
        <taxon>Bacillales</taxon>
        <taxon>Bacillaceae</taxon>
        <taxon>Caldibacillus</taxon>
    </lineage>
</organism>
<dbReference type="AlphaFoldDB" id="A0A420VDU6"/>
<evidence type="ECO:0008006" key="3">
    <source>
        <dbReference type="Google" id="ProtNLM"/>
    </source>
</evidence>
<dbReference type="RefSeq" id="WP_147402793.1">
    <property type="nucleotide sequence ID" value="NZ_AZRV01000035.1"/>
</dbReference>
<dbReference type="EMBL" id="AZRV01000035">
    <property type="protein sequence ID" value="RKO61746.1"/>
    <property type="molecule type" value="Genomic_DNA"/>
</dbReference>
<keyword evidence="2" id="KW-1185">Reference proteome</keyword>